<feature type="compositionally biased region" description="Basic and acidic residues" evidence="1">
    <location>
        <begin position="213"/>
        <end position="222"/>
    </location>
</feature>
<comment type="caution">
    <text evidence="2">The sequence shown here is derived from an EMBL/GenBank/DDBJ whole genome shotgun (WGS) entry which is preliminary data.</text>
</comment>
<dbReference type="EMBL" id="JPXY01000035">
    <property type="protein sequence ID" value="KGQ31237.1"/>
    <property type="molecule type" value="Genomic_DNA"/>
</dbReference>
<proteinExistence type="predicted"/>
<organism evidence="2 3">
    <name type="scientific">Gallibacterium genomosp. 2</name>
    <dbReference type="NCBI Taxonomy" id="155517"/>
    <lineage>
        <taxon>Bacteria</taxon>
        <taxon>Pseudomonadati</taxon>
        <taxon>Pseudomonadota</taxon>
        <taxon>Gammaproteobacteria</taxon>
        <taxon>Pasteurellales</taxon>
        <taxon>Pasteurellaceae</taxon>
        <taxon>Gallibacterium</taxon>
    </lineage>
</organism>
<feature type="region of interest" description="Disordered" evidence="1">
    <location>
        <begin position="213"/>
        <end position="239"/>
    </location>
</feature>
<dbReference type="AlphaFoldDB" id="A0A0A2XJW0"/>
<dbReference type="InterPro" id="IPR009228">
    <property type="entry name" value="Capsid_scaffold_GpO"/>
</dbReference>
<dbReference type="RefSeq" id="WP_039135920.1">
    <property type="nucleotide sequence ID" value="NZ_JPXY01000035.1"/>
</dbReference>
<keyword evidence="3" id="KW-1185">Reference proteome</keyword>
<accession>A0A0A2XJW0</accession>
<protein>
    <submittedName>
        <fullName evidence="2">Phage capsid scaffolding protein</fullName>
    </submittedName>
</protein>
<evidence type="ECO:0000313" key="3">
    <source>
        <dbReference type="Proteomes" id="UP000030418"/>
    </source>
</evidence>
<evidence type="ECO:0000256" key="1">
    <source>
        <dbReference type="SAM" id="MobiDB-lite"/>
    </source>
</evidence>
<reference evidence="2 3" key="1">
    <citation type="submission" date="2014-08" db="EMBL/GenBank/DDBJ databases">
        <title>Chaperone-usher fimbriae in a diverse selection of Gallibacterium genomes.</title>
        <authorList>
            <person name="Kudirkiene E."/>
            <person name="Bager R.J."/>
            <person name="Johnson T.J."/>
            <person name="Bojesen A.M."/>
        </authorList>
    </citation>
    <scope>NUCLEOTIDE SEQUENCE [LARGE SCALE GENOMIC DNA]</scope>
    <source>
        <strain evidence="2 3">CCM5976</strain>
    </source>
</reference>
<sequence>MADKLELVTDFVCVATSGKTADGREISAADLHAMAKNYDPSVYTANIWLEHYRFLSNFGQVKELKATDEGGKTKLYARLAPNARLLELNKDGVGLFTSIEITPNFADTNAAYLTGLAVTDSPASIGTTQLHFSKRIKDDVIVGQPEKLEATLFTKEEQQELSALKRFFTRLFNSNSENNNNKEEESMNEQQFAQLEQTITAAIAAGFSAIKSKPEVEQEKTEPANFATKTEKEEPAKFATEQQVAELTAKVEQLTEAFNKATQHAVTEVPQGEPTKSALNFAV</sequence>
<evidence type="ECO:0000313" key="2">
    <source>
        <dbReference type="EMBL" id="KGQ31237.1"/>
    </source>
</evidence>
<dbReference type="Pfam" id="PF05929">
    <property type="entry name" value="Phage_GPO"/>
    <property type="match status" value="1"/>
</dbReference>
<gene>
    <name evidence="2" type="ORF">P375_08145</name>
</gene>
<dbReference type="Proteomes" id="UP000030418">
    <property type="component" value="Unassembled WGS sequence"/>
</dbReference>
<name>A0A0A2XJW0_9PAST</name>